<name>A0A9W7C5N7_9STRA</name>
<comment type="similarity">
    <text evidence="1">Belongs to the SEC6 family.</text>
</comment>
<dbReference type="GO" id="GO:0055037">
    <property type="term" value="C:recycling endosome"/>
    <property type="evidence" value="ECO:0007669"/>
    <property type="project" value="TreeGrafter"/>
</dbReference>
<feature type="domain" description="PH" evidence="4">
    <location>
        <begin position="212"/>
        <end position="310"/>
    </location>
</feature>
<dbReference type="GO" id="GO:0000145">
    <property type="term" value="C:exocyst"/>
    <property type="evidence" value="ECO:0007669"/>
    <property type="project" value="InterPro"/>
</dbReference>
<dbReference type="GO" id="GO:0042147">
    <property type="term" value="P:retrograde transport, endosome to Golgi"/>
    <property type="evidence" value="ECO:0007669"/>
    <property type="project" value="TreeGrafter"/>
</dbReference>
<dbReference type="InterPro" id="IPR001849">
    <property type="entry name" value="PH_domain"/>
</dbReference>
<feature type="region of interest" description="Disordered" evidence="3">
    <location>
        <begin position="497"/>
        <end position="522"/>
    </location>
</feature>
<dbReference type="SMART" id="SM00233">
    <property type="entry name" value="PH"/>
    <property type="match status" value="3"/>
</dbReference>
<dbReference type="InterPro" id="IPR042532">
    <property type="entry name" value="EXOC3/Sec6_C"/>
</dbReference>
<feature type="domain" description="PH" evidence="4">
    <location>
        <begin position="51"/>
        <end position="155"/>
    </location>
</feature>
<feature type="domain" description="PH" evidence="4">
    <location>
        <begin position="1052"/>
        <end position="1192"/>
    </location>
</feature>
<protein>
    <recommendedName>
        <fullName evidence="4">PH domain-containing protein</fullName>
    </recommendedName>
</protein>
<dbReference type="Gene3D" id="1.10.357.70">
    <property type="entry name" value="Exocyst complex component Sec6, C-terminal domain"/>
    <property type="match status" value="1"/>
</dbReference>
<comment type="caution">
    <text evidence="5">The sequence shown here is derived from an EMBL/GenBank/DDBJ whole genome shotgun (WGS) entry which is preliminary data.</text>
</comment>
<dbReference type="PANTHER" id="PTHR22902">
    <property type="entry name" value="SESQUIPEDALIAN"/>
    <property type="match status" value="1"/>
</dbReference>
<evidence type="ECO:0000256" key="3">
    <source>
        <dbReference type="SAM" id="MobiDB-lite"/>
    </source>
</evidence>
<evidence type="ECO:0000313" key="6">
    <source>
        <dbReference type="Proteomes" id="UP001165085"/>
    </source>
</evidence>
<dbReference type="PROSITE" id="PS50003">
    <property type="entry name" value="PH_DOMAIN"/>
    <property type="match status" value="3"/>
</dbReference>
<dbReference type="SUPFAM" id="SSF50729">
    <property type="entry name" value="PH domain-like"/>
    <property type="match status" value="3"/>
</dbReference>
<keyword evidence="6" id="KW-1185">Reference proteome</keyword>
<proteinExistence type="inferred from homology"/>
<evidence type="ECO:0000256" key="2">
    <source>
        <dbReference type="ARBA" id="ARBA00022553"/>
    </source>
</evidence>
<dbReference type="OrthoDB" id="190098at2759"/>
<accession>A0A9W7C5N7</accession>
<feature type="region of interest" description="Disordered" evidence="3">
    <location>
        <begin position="1203"/>
        <end position="1242"/>
    </location>
</feature>
<sequence>MSSTGSGSGEAEHRHTLSNTLAHAIAGNSRAIVKGKNIARRSVFAKDSTRLSDIKGYLLKKSSKGVYQRRFFYVNNAYLIYKTKESSKKLDAVIDLRNCISAKLVDRHGEMTLELMGVDEEDGGEGDAGSFYYFLKAKDNKVATKWVNNVKLRMQYYDKLDSAGQSEIAEIFHEEERRDKNKNQDHAEPGGMLLARRLTTDYNMIEDAEEGEVNFEGWLWKKSPSKWVKYQERYCLLSRGVLSYYKSSEPGKPAQGAVSMSSCQYIRLFEDSPTCVEFEVKISSGRTFLFKAETPHNCAAWVQALKDAKQTDAIVQEELETVRVRAISPPSIINFDKLSKNEEQRRHQTIHELEQLFPEDSLPEQTIAACIEAVAFLKNIEKDCRADQSIGKPCRPDVLKHFLQFYMAKMEAEVLPLLEEKNHSAISDESYNAIEDVDVDNAFKRAEALSRKYLKRKQRANRNASVGKKAIASTAAIVEKKLSGFDKWLFGDDIKQQEARASENPDESTEIDSQPQFEEDEDPPVLFTLNMSDLRNLISLMYSYQDLLTTIGIEYKDETFNISVTNRLWPYLAVVIDAYVEGEDGARRQMQDSAQTCLEQQMQLGSAAVVDIETSQLKFTHTPSDLWETLNAHTHIAGLGERNNERLQLKTLTAIAGIVNATVKNIVEDTVKNGKKHGWEYVCAVINDCSQHVESLDSIISLVSSEPVRKRLNPIFENLTFQIYESAERCCGVLVSIVYDDLKDHVSSLFDDRISISNDRHNLSGIVATIHDYCEDFKAGLQEFYFVKLNGIFMQTSISIYLSRFVDVVTSNPTKAKSNRYLTAGALDDDINVWRECFTSYLSGPSIDFPLNVVDGCIKFQCCSDEEISTFGGELVKGRGTLFGSSVFQCIKCVTMLRKDAIGEPKSEARVAMLKELAGVISEMAKPGKGDDEYPALGRDGEIYTNAFPVDNKFVKTLTSLKQTFGLRLGKGRSSERDGLFRELEHAAEEDFEDSKVLKDHIDVDQAETNNVAALSHQGSKRRVSGLIEVGLDATRQSELSGIGPISATDEVTDLDGWLEKRSPSHNLWQARYFYLKIDSKDKKNGGKFSWHKQPNEKAQKSIFLKDISAEPVIMNCPRPLVYNKELHRTRLRLADDKDSEDWQPVDCRSDGPESYEFNVETKTDKKRVLILRSSEVDEMLKWVNGMTTLFYRFNTFGKDEEGSNGEIGGDIDPHHSGKVSEMAVGDEASSEMHKPVKRPSLGVEDEIGEILGIDLKGEAEQEDVKVEQITLPNLKDNSNDNEEEDEEEDEEEVERKPKRRQTLLNKGSELSDGGALKKESMACPGCAIS</sequence>
<dbReference type="GO" id="GO:0006887">
    <property type="term" value="P:exocytosis"/>
    <property type="evidence" value="ECO:0007669"/>
    <property type="project" value="InterPro"/>
</dbReference>
<dbReference type="Proteomes" id="UP001165085">
    <property type="component" value="Unassembled WGS sequence"/>
</dbReference>
<dbReference type="InterPro" id="IPR011993">
    <property type="entry name" value="PH-like_dom_sf"/>
</dbReference>
<feature type="compositionally biased region" description="Acidic residues" evidence="3">
    <location>
        <begin position="1280"/>
        <end position="1293"/>
    </location>
</feature>
<dbReference type="Pfam" id="PF06046">
    <property type="entry name" value="Sec6"/>
    <property type="match status" value="1"/>
</dbReference>
<dbReference type="InterPro" id="IPR045188">
    <property type="entry name" value="Boi1/Boi2-like"/>
</dbReference>
<dbReference type="GO" id="GO:0007032">
    <property type="term" value="P:endosome organization"/>
    <property type="evidence" value="ECO:0007669"/>
    <property type="project" value="TreeGrafter"/>
</dbReference>
<dbReference type="Pfam" id="PF00169">
    <property type="entry name" value="PH"/>
    <property type="match status" value="2"/>
</dbReference>
<dbReference type="EMBL" id="BRXY01000569">
    <property type="protein sequence ID" value="GMI00442.1"/>
    <property type="molecule type" value="Genomic_DNA"/>
</dbReference>
<evidence type="ECO:0000256" key="1">
    <source>
        <dbReference type="ARBA" id="ARBA00009447"/>
    </source>
</evidence>
<feature type="region of interest" description="Disordered" evidence="3">
    <location>
        <begin position="1269"/>
        <end position="1330"/>
    </location>
</feature>
<organism evidence="5 6">
    <name type="scientific">Triparma strigata</name>
    <dbReference type="NCBI Taxonomy" id="1606541"/>
    <lineage>
        <taxon>Eukaryota</taxon>
        <taxon>Sar</taxon>
        <taxon>Stramenopiles</taxon>
        <taxon>Ochrophyta</taxon>
        <taxon>Bolidophyceae</taxon>
        <taxon>Parmales</taxon>
        <taxon>Triparmaceae</taxon>
        <taxon>Triparma</taxon>
    </lineage>
</organism>
<dbReference type="InterPro" id="IPR010326">
    <property type="entry name" value="EXOC3/Sec6"/>
</dbReference>
<gene>
    <name evidence="5" type="ORF">TrST_g13372</name>
</gene>
<reference evidence="6" key="1">
    <citation type="journal article" date="2023" name="Commun. Biol.">
        <title>Genome analysis of Parmales, the sister group of diatoms, reveals the evolutionary specialization of diatoms from phago-mixotrophs to photoautotrophs.</title>
        <authorList>
            <person name="Ban H."/>
            <person name="Sato S."/>
            <person name="Yoshikawa S."/>
            <person name="Yamada K."/>
            <person name="Nakamura Y."/>
            <person name="Ichinomiya M."/>
            <person name="Sato N."/>
            <person name="Blanc-Mathieu R."/>
            <person name="Endo H."/>
            <person name="Kuwata A."/>
            <person name="Ogata H."/>
        </authorList>
    </citation>
    <scope>NUCLEOTIDE SEQUENCE [LARGE SCALE GENOMIC DNA]</scope>
    <source>
        <strain evidence="6">NIES 3701</strain>
    </source>
</reference>
<dbReference type="PANTHER" id="PTHR22902:SF27">
    <property type="entry name" value="PLECKSTRIN HOMOLOGY DOMAIN-CONTAINING FAMILY A MEMBER 3"/>
    <property type="match status" value="1"/>
</dbReference>
<dbReference type="GO" id="GO:0005769">
    <property type="term" value="C:early endosome"/>
    <property type="evidence" value="ECO:0007669"/>
    <property type="project" value="TreeGrafter"/>
</dbReference>
<dbReference type="Gene3D" id="1.10.357.50">
    <property type="match status" value="1"/>
</dbReference>
<dbReference type="CDD" id="cd00821">
    <property type="entry name" value="PH"/>
    <property type="match status" value="1"/>
</dbReference>
<evidence type="ECO:0000259" key="4">
    <source>
        <dbReference type="PROSITE" id="PS50003"/>
    </source>
</evidence>
<dbReference type="GO" id="GO:0001881">
    <property type="term" value="P:receptor recycling"/>
    <property type="evidence" value="ECO:0007669"/>
    <property type="project" value="TreeGrafter"/>
</dbReference>
<dbReference type="Gene3D" id="2.30.29.30">
    <property type="entry name" value="Pleckstrin-homology domain (PH domain)/Phosphotyrosine-binding domain (PTB)"/>
    <property type="match status" value="3"/>
</dbReference>
<evidence type="ECO:0000313" key="5">
    <source>
        <dbReference type="EMBL" id="GMI00442.1"/>
    </source>
</evidence>
<dbReference type="GO" id="GO:0005829">
    <property type="term" value="C:cytosol"/>
    <property type="evidence" value="ECO:0007669"/>
    <property type="project" value="GOC"/>
</dbReference>
<dbReference type="GO" id="GO:0005802">
    <property type="term" value="C:trans-Golgi network"/>
    <property type="evidence" value="ECO:0007669"/>
    <property type="project" value="TreeGrafter"/>
</dbReference>
<keyword evidence="2" id="KW-0597">Phosphoprotein</keyword>